<protein>
    <submittedName>
        <fullName evidence="1">Uncharacterized protein</fullName>
    </submittedName>
</protein>
<evidence type="ECO:0000313" key="1">
    <source>
        <dbReference type="EMBL" id="KAF2241443.1"/>
    </source>
</evidence>
<gene>
    <name evidence="1" type="ORF">BU26DRAFT_178276</name>
</gene>
<dbReference type="GeneID" id="54573691"/>
<name>A0A6A6HV57_9PLEO</name>
<accession>A0A6A6HV57</accession>
<keyword evidence="2" id="KW-1185">Reference proteome</keyword>
<proteinExistence type="predicted"/>
<dbReference type="AlphaFoldDB" id="A0A6A6HV57"/>
<dbReference type="Proteomes" id="UP000800094">
    <property type="component" value="Unassembled WGS sequence"/>
</dbReference>
<evidence type="ECO:0000313" key="2">
    <source>
        <dbReference type="Proteomes" id="UP000800094"/>
    </source>
</evidence>
<dbReference type="RefSeq" id="XP_033676447.1">
    <property type="nucleotide sequence ID" value="XM_033820361.1"/>
</dbReference>
<sequence>MFPSAERHSARHRTAMFRPVHVLFQPSPESGRHGMMSGGERDGERFAVFAEDVAARGKALGSLRRPLRQRVGVLGSGLYEGSVASLRRLKQRGQKRTQSRYVVRTLGDIFVLVVVGARWVATRPRASPLNAPSMWPVCVPALRKPAWQPGNIHQTLAFVGGGAPNHLQSPFGRCVLPSKTYAAYDFLQPALKIGHIQPTNVDASQTFDRLALRPRGVGIYFL</sequence>
<reference evidence="1" key="1">
    <citation type="journal article" date="2020" name="Stud. Mycol.">
        <title>101 Dothideomycetes genomes: a test case for predicting lifestyles and emergence of pathogens.</title>
        <authorList>
            <person name="Haridas S."/>
            <person name="Albert R."/>
            <person name="Binder M."/>
            <person name="Bloem J."/>
            <person name="Labutti K."/>
            <person name="Salamov A."/>
            <person name="Andreopoulos B."/>
            <person name="Baker S."/>
            <person name="Barry K."/>
            <person name="Bills G."/>
            <person name="Bluhm B."/>
            <person name="Cannon C."/>
            <person name="Castanera R."/>
            <person name="Culley D."/>
            <person name="Daum C."/>
            <person name="Ezra D."/>
            <person name="Gonzalez J."/>
            <person name="Henrissat B."/>
            <person name="Kuo A."/>
            <person name="Liang C."/>
            <person name="Lipzen A."/>
            <person name="Lutzoni F."/>
            <person name="Magnuson J."/>
            <person name="Mondo S."/>
            <person name="Nolan M."/>
            <person name="Ohm R."/>
            <person name="Pangilinan J."/>
            <person name="Park H.-J."/>
            <person name="Ramirez L."/>
            <person name="Alfaro M."/>
            <person name="Sun H."/>
            <person name="Tritt A."/>
            <person name="Yoshinaga Y."/>
            <person name="Zwiers L.-H."/>
            <person name="Turgeon B."/>
            <person name="Goodwin S."/>
            <person name="Spatafora J."/>
            <person name="Crous P."/>
            <person name="Grigoriev I."/>
        </authorList>
    </citation>
    <scope>NUCLEOTIDE SEQUENCE</scope>
    <source>
        <strain evidence="1">CBS 122368</strain>
    </source>
</reference>
<dbReference type="EMBL" id="ML987212">
    <property type="protein sequence ID" value="KAF2241443.1"/>
    <property type="molecule type" value="Genomic_DNA"/>
</dbReference>
<organism evidence="1 2">
    <name type="scientific">Trematosphaeria pertusa</name>
    <dbReference type="NCBI Taxonomy" id="390896"/>
    <lineage>
        <taxon>Eukaryota</taxon>
        <taxon>Fungi</taxon>
        <taxon>Dikarya</taxon>
        <taxon>Ascomycota</taxon>
        <taxon>Pezizomycotina</taxon>
        <taxon>Dothideomycetes</taxon>
        <taxon>Pleosporomycetidae</taxon>
        <taxon>Pleosporales</taxon>
        <taxon>Massarineae</taxon>
        <taxon>Trematosphaeriaceae</taxon>
        <taxon>Trematosphaeria</taxon>
    </lineage>
</organism>